<evidence type="ECO:0000259" key="2">
    <source>
        <dbReference type="Pfam" id="PF04069"/>
    </source>
</evidence>
<dbReference type="CDD" id="cd13641">
    <property type="entry name" value="PBP2_HisX_like"/>
    <property type="match status" value="1"/>
</dbReference>
<reference evidence="3 4" key="1">
    <citation type="submission" date="2019-10" db="EMBL/GenBank/DDBJ databases">
        <title>Glaciimonas soli sp. nov., a psychrophilic bacterium isolated from the forest soil of a high elevation mountain in Taiwan.</title>
        <authorList>
            <person name="Wang L.-T."/>
            <person name="Shieh W.Y."/>
        </authorList>
    </citation>
    <scope>NUCLEOTIDE SEQUENCE [LARGE SCALE GENOMIC DNA]</scope>
    <source>
        <strain evidence="3 4">GS1</strain>
    </source>
</reference>
<dbReference type="Gene3D" id="3.40.190.10">
    <property type="entry name" value="Periplasmic binding protein-like II"/>
    <property type="match status" value="1"/>
</dbReference>
<evidence type="ECO:0000313" key="4">
    <source>
        <dbReference type="Proteomes" id="UP000451565"/>
    </source>
</evidence>
<dbReference type="InterPro" id="IPR007210">
    <property type="entry name" value="ABC_Gly_betaine_transp_sub-bd"/>
</dbReference>
<dbReference type="SUPFAM" id="SSF53850">
    <property type="entry name" value="Periplasmic binding protein-like II"/>
    <property type="match status" value="1"/>
</dbReference>
<evidence type="ECO:0000313" key="3">
    <source>
        <dbReference type="EMBL" id="MQR02665.1"/>
    </source>
</evidence>
<dbReference type="GO" id="GO:0043190">
    <property type="term" value="C:ATP-binding cassette (ABC) transporter complex"/>
    <property type="evidence" value="ECO:0007669"/>
    <property type="project" value="InterPro"/>
</dbReference>
<dbReference type="EMBL" id="WINI01000014">
    <property type="protein sequence ID" value="MQR02665.1"/>
    <property type="molecule type" value="Genomic_DNA"/>
</dbReference>
<organism evidence="3 4">
    <name type="scientific">Glaciimonas soli</name>
    <dbReference type="NCBI Taxonomy" id="2590999"/>
    <lineage>
        <taxon>Bacteria</taxon>
        <taxon>Pseudomonadati</taxon>
        <taxon>Pseudomonadota</taxon>
        <taxon>Betaproteobacteria</taxon>
        <taxon>Burkholderiales</taxon>
        <taxon>Oxalobacteraceae</taxon>
        <taxon>Glaciimonas</taxon>
    </lineage>
</organism>
<dbReference type="Gene3D" id="3.40.190.100">
    <property type="entry name" value="Glycine betaine-binding periplasmic protein, domain 2"/>
    <property type="match status" value="1"/>
</dbReference>
<dbReference type="Proteomes" id="UP000451565">
    <property type="component" value="Unassembled WGS sequence"/>
</dbReference>
<sequence length="344" mass="37375">MTITKKICGTLLVSSAILFSHASFATTSAWCNSGNPLKFASIGWESGDFLTAVANYIAKNGYGCDTETITGTAMATETAMANNGLQIYMEQWVGRNAAQEKAVAAGKIKQVGGPIVGGAEGWYVPDYVIHGDPARNLKPLAPDLKSVADLAKYKAVFADPEDPSKGRFLNCPVGWTCELENSQKLKAYKLTDSYNNFSTGTGASLNSAIVSAIKRGKPVLFYYWAPTPLLAEYKFVKLDEPTFNQKCYTTLRDKANNAPCGSASSPIQIVVGMNAKFYDADPVLVDFFSKINVPLDILGPYLVDMNKSRVEPTAMAKKFFETHPEVWKKWVPDDVAAKVASSLK</sequence>
<name>A0A843YSW6_9BURK</name>
<dbReference type="AlphaFoldDB" id="A0A843YSW6"/>
<dbReference type="RefSeq" id="WP_153236294.1">
    <property type="nucleotide sequence ID" value="NZ_WINI01000014.1"/>
</dbReference>
<dbReference type="OrthoDB" id="9787902at2"/>
<accession>A0A843YSW6</accession>
<feature type="domain" description="ABC-type glycine betaine transport system substrate-binding" evidence="2">
    <location>
        <begin position="36"/>
        <end position="320"/>
    </location>
</feature>
<gene>
    <name evidence="3" type="ORF">GEV47_18465</name>
</gene>
<proteinExistence type="predicted"/>
<keyword evidence="4" id="KW-1185">Reference proteome</keyword>
<evidence type="ECO:0000256" key="1">
    <source>
        <dbReference type="SAM" id="SignalP"/>
    </source>
</evidence>
<feature type="signal peptide" evidence="1">
    <location>
        <begin position="1"/>
        <end position="25"/>
    </location>
</feature>
<feature type="chain" id="PRO_5033035387" evidence="1">
    <location>
        <begin position="26"/>
        <end position="344"/>
    </location>
</feature>
<keyword evidence="1" id="KW-0732">Signal</keyword>
<protein>
    <submittedName>
        <fullName evidence="3">ABC transporter substrate-binding protein</fullName>
    </submittedName>
</protein>
<dbReference type="GO" id="GO:0022857">
    <property type="term" value="F:transmembrane transporter activity"/>
    <property type="evidence" value="ECO:0007669"/>
    <property type="project" value="InterPro"/>
</dbReference>
<comment type="caution">
    <text evidence="3">The sequence shown here is derived from an EMBL/GenBank/DDBJ whole genome shotgun (WGS) entry which is preliminary data.</text>
</comment>
<dbReference type="Pfam" id="PF04069">
    <property type="entry name" value="OpuAC"/>
    <property type="match status" value="1"/>
</dbReference>